<dbReference type="Pfam" id="PF25545">
    <property type="entry name" value="DUF7924"/>
    <property type="match status" value="1"/>
</dbReference>
<evidence type="ECO:0000259" key="1">
    <source>
        <dbReference type="Pfam" id="PF25545"/>
    </source>
</evidence>
<sequence>MAPSRHSQETRNSLHIGDVNHPVVLATKGSFMRRSDAGLIDEDKALCKELLRAVQPKSVNPLFNDLYDRFNTLLRDRSESRIYLELHPLIVPSAENLYIMGREEFGGLIEGHNDAWVKAIPFYGPRPQPDHTYGFKWSNFTEIQRKKLNIDPGEKILLYDARRCLFPFPDERSQMRQAGTRSRRSA</sequence>
<keyword evidence="3" id="KW-1185">Reference proteome</keyword>
<dbReference type="GeneID" id="25298176"/>
<dbReference type="VEuPathDB" id="FungiDB:Z518_10105"/>
<organism evidence="2 3">
    <name type="scientific">Rhinocladiella mackenziei CBS 650.93</name>
    <dbReference type="NCBI Taxonomy" id="1442369"/>
    <lineage>
        <taxon>Eukaryota</taxon>
        <taxon>Fungi</taxon>
        <taxon>Dikarya</taxon>
        <taxon>Ascomycota</taxon>
        <taxon>Pezizomycotina</taxon>
        <taxon>Eurotiomycetes</taxon>
        <taxon>Chaetothyriomycetidae</taxon>
        <taxon>Chaetothyriales</taxon>
        <taxon>Herpotrichiellaceae</taxon>
        <taxon>Rhinocladiella</taxon>
    </lineage>
</organism>
<evidence type="ECO:0000313" key="3">
    <source>
        <dbReference type="Proteomes" id="UP000053617"/>
    </source>
</evidence>
<dbReference type="AlphaFoldDB" id="A0A0D2I5I7"/>
<reference evidence="2 3" key="1">
    <citation type="submission" date="2015-01" db="EMBL/GenBank/DDBJ databases">
        <title>The Genome Sequence of Rhinocladiella mackenzie CBS 650.93.</title>
        <authorList>
            <consortium name="The Broad Institute Genomics Platform"/>
            <person name="Cuomo C."/>
            <person name="de Hoog S."/>
            <person name="Gorbushina A."/>
            <person name="Stielow B."/>
            <person name="Teixiera M."/>
            <person name="Abouelleil A."/>
            <person name="Chapman S.B."/>
            <person name="Priest M."/>
            <person name="Young S.K."/>
            <person name="Wortman J."/>
            <person name="Nusbaum C."/>
            <person name="Birren B."/>
        </authorList>
    </citation>
    <scope>NUCLEOTIDE SEQUENCE [LARGE SCALE GENOMIC DNA]</scope>
    <source>
        <strain evidence="2 3">CBS 650.93</strain>
    </source>
</reference>
<gene>
    <name evidence="2" type="ORF">Z518_10105</name>
</gene>
<dbReference type="STRING" id="1442369.A0A0D2I5I7"/>
<dbReference type="RefSeq" id="XP_013268175.1">
    <property type="nucleotide sequence ID" value="XM_013412721.1"/>
</dbReference>
<name>A0A0D2I5I7_9EURO</name>
<dbReference type="InterPro" id="IPR057684">
    <property type="entry name" value="DUF7924"/>
</dbReference>
<feature type="domain" description="DUF7924" evidence="1">
    <location>
        <begin position="70"/>
        <end position="168"/>
    </location>
</feature>
<dbReference type="OrthoDB" id="4336499at2759"/>
<evidence type="ECO:0000313" key="2">
    <source>
        <dbReference type="EMBL" id="KIX01039.1"/>
    </source>
</evidence>
<protein>
    <submittedName>
        <fullName evidence="2">Rhinocladiella mackenziei CBS 650.93 unplaced genomic scaffold supercont1.8, whole genome shotgun sequence</fullName>
    </submittedName>
</protein>
<accession>A0A0D2I5I7</accession>
<dbReference type="Proteomes" id="UP000053617">
    <property type="component" value="Unassembled WGS sequence"/>
</dbReference>
<proteinExistence type="predicted"/>
<dbReference type="HOGENOM" id="CLU_1455172_0_0_1"/>
<dbReference type="EMBL" id="KN847482">
    <property type="protein sequence ID" value="KIX01039.1"/>
    <property type="molecule type" value="Genomic_DNA"/>
</dbReference>